<organism evidence="2 3">
    <name type="scientific">Homarus americanus</name>
    <name type="common">American lobster</name>
    <dbReference type="NCBI Taxonomy" id="6706"/>
    <lineage>
        <taxon>Eukaryota</taxon>
        <taxon>Metazoa</taxon>
        <taxon>Ecdysozoa</taxon>
        <taxon>Arthropoda</taxon>
        <taxon>Crustacea</taxon>
        <taxon>Multicrustacea</taxon>
        <taxon>Malacostraca</taxon>
        <taxon>Eumalacostraca</taxon>
        <taxon>Eucarida</taxon>
        <taxon>Decapoda</taxon>
        <taxon>Pleocyemata</taxon>
        <taxon>Astacidea</taxon>
        <taxon>Nephropoidea</taxon>
        <taxon>Nephropidae</taxon>
        <taxon>Homarus</taxon>
    </lineage>
</organism>
<evidence type="ECO:0000313" key="2">
    <source>
        <dbReference type="EMBL" id="KAG7170923.1"/>
    </source>
</evidence>
<protein>
    <submittedName>
        <fullName evidence="2">Uncharacterized protein</fullName>
    </submittedName>
</protein>
<comment type="caution">
    <text evidence="2">The sequence shown here is derived from an EMBL/GenBank/DDBJ whole genome shotgun (WGS) entry which is preliminary data.</text>
</comment>
<evidence type="ECO:0000313" key="3">
    <source>
        <dbReference type="Proteomes" id="UP000747542"/>
    </source>
</evidence>
<dbReference type="AlphaFoldDB" id="A0A8J5KHD9"/>
<accession>A0A8J5KHD9</accession>
<keyword evidence="3" id="KW-1185">Reference proteome</keyword>
<reference evidence="2" key="1">
    <citation type="journal article" date="2021" name="Sci. Adv.">
        <title>The American lobster genome reveals insights on longevity, neural, and immune adaptations.</title>
        <authorList>
            <person name="Polinski J.M."/>
            <person name="Zimin A.V."/>
            <person name="Clark K.F."/>
            <person name="Kohn A.B."/>
            <person name="Sadowski N."/>
            <person name="Timp W."/>
            <person name="Ptitsyn A."/>
            <person name="Khanna P."/>
            <person name="Romanova D.Y."/>
            <person name="Williams P."/>
            <person name="Greenwood S.J."/>
            <person name="Moroz L.L."/>
            <person name="Walt D.R."/>
            <person name="Bodnar A.G."/>
        </authorList>
    </citation>
    <scope>NUCLEOTIDE SEQUENCE</scope>
    <source>
        <strain evidence="2">GMGI-L3</strain>
    </source>
</reference>
<feature type="region of interest" description="Disordered" evidence="1">
    <location>
        <begin position="1"/>
        <end position="36"/>
    </location>
</feature>
<evidence type="ECO:0000256" key="1">
    <source>
        <dbReference type="SAM" id="MobiDB-lite"/>
    </source>
</evidence>
<name>A0A8J5KHD9_HOMAM</name>
<proteinExistence type="predicted"/>
<gene>
    <name evidence="2" type="ORF">Hamer_G012494</name>
</gene>
<dbReference type="EMBL" id="JAHLQT010013238">
    <property type="protein sequence ID" value="KAG7170923.1"/>
    <property type="molecule type" value="Genomic_DNA"/>
</dbReference>
<sequence length="125" mass="14471">MGNSPSKDANKKRNGNNSKDGCPMEENYDEETPTPTREVLPTLKVDFLPYSTDCQPLVENQEKRQTFIVTAHPKDHTYQYAHGEKQVCDNAHVHTESDDQVSVHFKYYTRNKEQAQVDAYKHTQR</sequence>
<dbReference type="Proteomes" id="UP000747542">
    <property type="component" value="Unassembled WGS sequence"/>
</dbReference>